<dbReference type="GO" id="GO:0006353">
    <property type="term" value="P:DNA-templated transcription termination"/>
    <property type="evidence" value="ECO:0007669"/>
    <property type="project" value="UniProtKB-UniRule"/>
</dbReference>
<dbReference type="PANTHER" id="PTHR11078:SF3">
    <property type="entry name" value="ANTITERMINATION NUSB DOMAIN-CONTAINING PROTEIN"/>
    <property type="match status" value="1"/>
</dbReference>
<keyword evidence="2 6" id="KW-0889">Transcription antitermination</keyword>
<proteinExistence type="inferred from homology"/>
<comment type="similarity">
    <text evidence="1 6">Belongs to the NusB family.</text>
</comment>
<reference evidence="8 9" key="1">
    <citation type="submission" date="2014-06" db="EMBL/GenBank/DDBJ databases">
        <title>Draft genome sequence of Paenibacillus sp. MSt1.</title>
        <authorList>
            <person name="Aw Y.K."/>
            <person name="Ong K.S."/>
            <person name="Gan H.M."/>
            <person name="Lee S.M."/>
        </authorList>
    </citation>
    <scope>NUCLEOTIDE SEQUENCE [LARGE SCALE GENOMIC DNA]</scope>
    <source>
        <strain evidence="8 9">MSt1</strain>
    </source>
</reference>
<evidence type="ECO:0000256" key="6">
    <source>
        <dbReference type="HAMAP-Rule" id="MF_00073"/>
    </source>
</evidence>
<comment type="caution">
    <text evidence="8">The sequence shown here is derived from an EMBL/GenBank/DDBJ whole genome shotgun (WGS) entry which is preliminary data.</text>
</comment>
<dbReference type="SUPFAM" id="SSF48013">
    <property type="entry name" value="NusB-like"/>
    <property type="match status" value="1"/>
</dbReference>
<evidence type="ECO:0000313" key="8">
    <source>
        <dbReference type="EMBL" id="KEQ22899.1"/>
    </source>
</evidence>
<comment type="function">
    <text evidence="6">Involved in transcription antitermination. Required for transcription of ribosomal RNA (rRNA) genes. Binds specifically to the boxA antiterminator sequence of the ribosomal RNA (rrn) operons.</text>
</comment>
<dbReference type="InterPro" id="IPR006027">
    <property type="entry name" value="NusB_RsmB_TIM44"/>
</dbReference>
<dbReference type="EMBL" id="JNVM01000031">
    <property type="protein sequence ID" value="KEQ22899.1"/>
    <property type="molecule type" value="Genomic_DNA"/>
</dbReference>
<gene>
    <name evidence="6" type="primary">nusB</name>
    <name evidence="8" type="ORF">ET33_21405</name>
</gene>
<dbReference type="eggNOG" id="COG0781">
    <property type="taxonomic scope" value="Bacteria"/>
</dbReference>
<dbReference type="PANTHER" id="PTHR11078">
    <property type="entry name" value="N UTILIZATION SUBSTANCE PROTEIN B-RELATED"/>
    <property type="match status" value="1"/>
</dbReference>
<dbReference type="InterPro" id="IPR011605">
    <property type="entry name" value="NusB_fam"/>
</dbReference>
<dbReference type="CDD" id="cd00619">
    <property type="entry name" value="Terminator_NusB"/>
    <property type="match status" value="1"/>
</dbReference>
<dbReference type="AlphaFoldDB" id="A0A081NWS6"/>
<protein>
    <recommendedName>
        <fullName evidence="6">Transcription antitermination protein NusB</fullName>
    </recommendedName>
    <alternativeName>
        <fullName evidence="6">Antitermination factor NusB</fullName>
    </alternativeName>
</protein>
<evidence type="ECO:0000256" key="4">
    <source>
        <dbReference type="ARBA" id="ARBA00023015"/>
    </source>
</evidence>
<evidence type="ECO:0000256" key="5">
    <source>
        <dbReference type="ARBA" id="ARBA00023163"/>
    </source>
</evidence>
<dbReference type="NCBIfam" id="TIGR01951">
    <property type="entry name" value="nusB"/>
    <property type="match status" value="1"/>
</dbReference>
<dbReference type="HAMAP" id="MF_00073">
    <property type="entry name" value="NusB"/>
    <property type="match status" value="1"/>
</dbReference>
<dbReference type="GO" id="GO:0003723">
    <property type="term" value="F:RNA binding"/>
    <property type="evidence" value="ECO:0007669"/>
    <property type="project" value="UniProtKB-UniRule"/>
</dbReference>
<dbReference type="OrthoDB" id="9811381at2"/>
<dbReference type="Pfam" id="PF01029">
    <property type="entry name" value="NusB"/>
    <property type="match status" value="1"/>
</dbReference>
<keyword evidence="4 6" id="KW-0805">Transcription regulation</keyword>
<organism evidence="8 9">
    <name type="scientific">Paenibacillus tyrfis</name>
    <dbReference type="NCBI Taxonomy" id="1501230"/>
    <lineage>
        <taxon>Bacteria</taxon>
        <taxon>Bacillati</taxon>
        <taxon>Bacillota</taxon>
        <taxon>Bacilli</taxon>
        <taxon>Bacillales</taxon>
        <taxon>Paenibacillaceae</taxon>
        <taxon>Paenibacillus</taxon>
    </lineage>
</organism>
<keyword evidence="5 6" id="KW-0804">Transcription</keyword>
<dbReference type="Proteomes" id="UP000028123">
    <property type="component" value="Unassembled WGS sequence"/>
</dbReference>
<name>A0A081NWS6_9BACL</name>
<evidence type="ECO:0000256" key="2">
    <source>
        <dbReference type="ARBA" id="ARBA00022814"/>
    </source>
</evidence>
<dbReference type="GO" id="GO:0031564">
    <property type="term" value="P:transcription antitermination"/>
    <property type="evidence" value="ECO:0007669"/>
    <property type="project" value="UniProtKB-KW"/>
</dbReference>
<keyword evidence="9" id="KW-1185">Reference proteome</keyword>
<feature type="domain" description="NusB/RsmB/TIM44" evidence="7">
    <location>
        <begin position="6"/>
        <end position="140"/>
    </location>
</feature>
<evidence type="ECO:0000313" key="9">
    <source>
        <dbReference type="Proteomes" id="UP000028123"/>
    </source>
</evidence>
<keyword evidence="3 6" id="KW-0694">RNA-binding</keyword>
<dbReference type="GO" id="GO:0005829">
    <property type="term" value="C:cytosol"/>
    <property type="evidence" value="ECO:0007669"/>
    <property type="project" value="TreeGrafter"/>
</dbReference>
<dbReference type="InterPro" id="IPR035926">
    <property type="entry name" value="NusB-like_sf"/>
</dbReference>
<accession>A0A081NWS6</accession>
<evidence type="ECO:0000256" key="1">
    <source>
        <dbReference type="ARBA" id="ARBA00005952"/>
    </source>
</evidence>
<dbReference type="RefSeq" id="WP_036690257.1">
    <property type="nucleotide sequence ID" value="NZ_FYEP01000018.1"/>
</dbReference>
<sequence length="152" mass="17448">MRRRLARELAVQSLYQIEMNEATAADAIAHVIEEARTEDEAQLTRERDQIAPHEVVELVEGTMQHKRQIDGLLSDYLKGWQMDRLSKVDREIMRLATYEMVFREDVPPKVVVNEAIEMAKNFGTEESGKFVNGVLGKMIKDLETIRSRSSEA</sequence>
<evidence type="ECO:0000256" key="3">
    <source>
        <dbReference type="ARBA" id="ARBA00022884"/>
    </source>
</evidence>
<dbReference type="Gene3D" id="1.10.940.10">
    <property type="entry name" value="NusB-like"/>
    <property type="match status" value="1"/>
</dbReference>
<evidence type="ECO:0000259" key="7">
    <source>
        <dbReference type="Pfam" id="PF01029"/>
    </source>
</evidence>